<dbReference type="Gene3D" id="3.30.565.10">
    <property type="entry name" value="Histidine kinase-like ATPase, C-terminal domain"/>
    <property type="match status" value="1"/>
</dbReference>
<dbReference type="GO" id="GO:0016020">
    <property type="term" value="C:membrane"/>
    <property type="evidence" value="ECO:0007669"/>
    <property type="project" value="InterPro"/>
</dbReference>
<evidence type="ECO:0000313" key="4">
    <source>
        <dbReference type="EMBL" id="SKB50231.1"/>
    </source>
</evidence>
<dbReference type="GO" id="GO:0000155">
    <property type="term" value="F:phosphorelay sensor kinase activity"/>
    <property type="evidence" value="ECO:0007669"/>
    <property type="project" value="InterPro"/>
</dbReference>
<dbReference type="InterPro" id="IPR015943">
    <property type="entry name" value="WD40/YVTN_repeat-like_dom_sf"/>
</dbReference>
<keyword evidence="2" id="KW-0812">Transmembrane</keyword>
<name>A0A1T5BSV2_9BACT</name>
<dbReference type="OrthoDB" id="9778366at2"/>
<accession>A0A1T5BSV2</accession>
<organism evidence="4 5">
    <name type="scientific">Dyadobacter psychrophilus</name>
    <dbReference type="NCBI Taxonomy" id="651661"/>
    <lineage>
        <taxon>Bacteria</taxon>
        <taxon>Pseudomonadati</taxon>
        <taxon>Bacteroidota</taxon>
        <taxon>Cytophagia</taxon>
        <taxon>Cytophagales</taxon>
        <taxon>Spirosomataceae</taxon>
        <taxon>Dyadobacter</taxon>
    </lineage>
</organism>
<dbReference type="PANTHER" id="PTHR43547:SF2">
    <property type="entry name" value="HYBRID SIGNAL TRANSDUCTION HISTIDINE KINASE C"/>
    <property type="match status" value="1"/>
</dbReference>
<evidence type="ECO:0000256" key="2">
    <source>
        <dbReference type="SAM" id="Phobius"/>
    </source>
</evidence>
<dbReference type="Gene3D" id="2.60.40.10">
    <property type="entry name" value="Immunoglobulins"/>
    <property type="match status" value="1"/>
</dbReference>
<evidence type="ECO:0000313" key="5">
    <source>
        <dbReference type="Proteomes" id="UP000190897"/>
    </source>
</evidence>
<dbReference type="PANTHER" id="PTHR43547">
    <property type="entry name" value="TWO-COMPONENT HISTIDINE KINASE"/>
    <property type="match status" value="1"/>
</dbReference>
<dbReference type="GO" id="GO:0046983">
    <property type="term" value="F:protein dimerization activity"/>
    <property type="evidence" value="ECO:0007669"/>
    <property type="project" value="InterPro"/>
</dbReference>
<dbReference type="InterPro" id="IPR005467">
    <property type="entry name" value="His_kinase_dom"/>
</dbReference>
<dbReference type="SUPFAM" id="SSF63829">
    <property type="entry name" value="Calcium-dependent phosphotriesterase"/>
    <property type="match status" value="2"/>
</dbReference>
<dbReference type="Pfam" id="PF07730">
    <property type="entry name" value="HisKA_3"/>
    <property type="match status" value="1"/>
</dbReference>
<dbReference type="InterPro" id="IPR003594">
    <property type="entry name" value="HATPase_dom"/>
</dbReference>
<dbReference type="Gene3D" id="1.20.5.1930">
    <property type="match status" value="1"/>
</dbReference>
<feature type="transmembrane region" description="Helical" evidence="2">
    <location>
        <begin position="814"/>
        <end position="832"/>
    </location>
</feature>
<dbReference type="PROSITE" id="PS50109">
    <property type="entry name" value="HIS_KIN"/>
    <property type="match status" value="1"/>
</dbReference>
<dbReference type="Pfam" id="PF02518">
    <property type="entry name" value="HATPase_c"/>
    <property type="match status" value="1"/>
</dbReference>
<keyword evidence="2" id="KW-0472">Membrane</keyword>
<dbReference type="InterPro" id="IPR036890">
    <property type="entry name" value="HATPase_C_sf"/>
</dbReference>
<dbReference type="Gene3D" id="2.130.10.10">
    <property type="entry name" value="YVTN repeat-like/Quinoprotein amine dehydrogenase"/>
    <property type="match status" value="3"/>
</dbReference>
<dbReference type="EMBL" id="FUZA01000001">
    <property type="protein sequence ID" value="SKB50231.1"/>
    <property type="molecule type" value="Genomic_DNA"/>
</dbReference>
<dbReference type="AlphaFoldDB" id="A0A1T5BSV2"/>
<dbReference type="STRING" id="651661.SAMN05660293_00577"/>
<protein>
    <submittedName>
        <fullName evidence="4">Two component regulator propeller</fullName>
    </submittedName>
</protein>
<keyword evidence="1" id="KW-0597">Phosphoprotein</keyword>
<proteinExistence type="predicted"/>
<dbReference type="Proteomes" id="UP000190897">
    <property type="component" value="Unassembled WGS sequence"/>
</dbReference>
<reference evidence="5" key="1">
    <citation type="submission" date="2017-02" db="EMBL/GenBank/DDBJ databases">
        <authorList>
            <person name="Varghese N."/>
            <person name="Submissions S."/>
        </authorList>
    </citation>
    <scope>NUCLEOTIDE SEQUENCE [LARGE SCALE GENOMIC DNA]</scope>
    <source>
        <strain evidence="5">DSM 22270</strain>
    </source>
</reference>
<keyword evidence="5" id="KW-1185">Reference proteome</keyword>
<dbReference type="Pfam" id="PF07495">
    <property type="entry name" value="Y_Y_Y"/>
    <property type="match status" value="1"/>
</dbReference>
<sequence length="1038" mass="117474">MLRRLLQFQLNLSCMKIHSYGLLPFIFLFFTNICLGQAPQTRVNIQLLGPEQGLPSRNTRSLAQDGRGFMWVATGQELWRYDGYSFQNFTAMLTRSIGGGTLINQIKTGPNGDIWVAHNIGVSIVNPLDLTCKTINPSTPFKSVDSKQHLDIFFDSDQNGWVSIPRGKLIKINQAFAPVALYTPPTNAGQSVAIGSQVTKLFIDGKNRRYAFSDSTFLDEVDEKGNLVIRTKLLPKDMDSRHFSVFNVVQSGADTLLIYYNQKIGKKFRMRQYAIGTGLFGPLSDMDTPIAPDVIYAHKESYKWYKSSKGIGLLNQKTGQFTNLTTRLLQKSGADIFFFGACLSTDGSFWVAGVDGLIKVTLTEEIFRRYMSVPLEKTGDIGSSVRGITEDNSGMIWACSYGYNRDGLQYLLHQIDPARHLSRHMQLHSQTKISDEMVIPYKVLFTKDEVYAVTDGTQFLKIDPESEAYQAVEFPFVSGRGFTSFYKLNDSTFWTGTWGGMGIIGTRDLRPVLLNDKPGRYIKNERVNNFMPWKENRILVSTTNGLYVLNKDASIHEHYGQSAGDKIKLPALQIFHTTWYKNALWAATGQGLIRIDVDNKKTQLFTVHDGLPDNNIYAALPDERGNLWLSTNKGLSRFNTQTSKFHNYGISDGLPHLEFNHGSYLKSKDGTLYFGGLNGVAAFNPEQLDLTSNKESALQLISYSKFDANRNKADTIITHQPGQQITFSPGDRLFAFSFMSPDYQNTLLNRFRYKLEGWGDDRWQMFENGNKLLFNSLPPGNYMLKVQVSVGGADWSSQEWRSPIRVLTPWYRSVWFYITSLLAVGFFIYLFYQNRLRQLMDIQKIRNGISADMHDEIGSTLSSITFYSQALLMQMEKTEHQQVVRKIKENAQQVQEGLSDIVWSVKAGSDQIEDVFARMFQFGSTLADSKGFVFRFETDTQIQNLKLDMQTRKNLYLIFKEAMNNAAKYSSADAVEVNTTREGGHTKLSIKDNGRGFDPDFIRKGNGLVNMYQRASQMNGKLTIHSALDEGTTITLVF</sequence>
<dbReference type="InterPro" id="IPR011123">
    <property type="entry name" value="Y_Y_Y"/>
</dbReference>
<keyword evidence="2" id="KW-1133">Transmembrane helix</keyword>
<dbReference type="SUPFAM" id="SSF55874">
    <property type="entry name" value="ATPase domain of HSP90 chaperone/DNA topoisomerase II/histidine kinase"/>
    <property type="match status" value="1"/>
</dbReference>
<evidence type="ECO:0000259" key="3">
    <source>
        <dbReference type="PROSITE" id="PS50109"/>
    </source>
</evidence>
<feature type="domain" description="Histidine kinase" evidence="3">
    <location>
        <begin position="852"/>
        <end position="1038"/>
    </location>
</feature>
<dbReference type="InterPro" id="IPR011110">
    <property type="entry name" value="Reg_prop"/>
</dbReference>
<dbReference type="InterPro" id="IPR011712">
    <property type="entry name" value="Sig_transdc_His_kin_sub3_dim/P"/>
</dbReference>
<dbReference type="CDD" id="cd16917">
    <property type="entry name" value="HATPase_UhpB-NarQ-NarX-like"/>
    <property type="match status" value="1"/>
</dbReference>
<gene>
    <name evidence="4" type="ORF">SAMN05660293_00577</name>
</gene>
<dbReference type="InterPro" id="IPR013783">
    <property type="entry name" value="Ig-like_fold"/>
</dbReference>
<dbReference type="Pfam" id="PF07494">
    <property type="entry name" value="Reg_prop"/>
    <property type="match status" value="1"/>
</dbReference>
<evidence type="ECO:0000256" key="1">
    <source>
        <dbReference type="ARBA" id="ARBA00022553"/>
    </source>
</evidence>